<evidence type="ECO:0000313" key="5">
    <source>
        <dbReference type="EMBL" id="WOC12678.1"/>
    </source>
</evidence>
<dbReference type="SUPFAM" id="SSF53933">
    <property type="entry name" value="Microbial ribonucleases"/>
    <property type="match status" value="1"/>
</dbReference>
<dbReference type="GO" id="GO:0004521">
    <property type="term" value="F:RNA endonuclease activity"/>
    <property type="evidence" value="ECO:0007669"/>
    <property type="project" value="InterPro"/>
</dbReference>
<feature type="region of interest" description="Disordered" evidence="3">
    <location>
        <begin position="42"/>
        <end position="113"/>
    </location>
</feature>
<feature type="compositionally biased region" description="Polar residues" evidence="3">
    <location>
        <begin position="42"/>
        <end position="53"/>
    </location>
</feature>
<protein>
    <submittedName>
        <fullName evidence="5">Uncharacterized protein</fullName>
    </submittedName>
</protein>
<name>A0AA97CXI4_9ACTN</name>
<dbReference type="InterPro" id="IPR000026">
    <property type="entry name" value="N1-like"/>
</dbReference>
<proteinExistence type="predicted"/>
<feature type="transmembrane region" description="Helical" evidence="4">
    <location>
        <begin position="15"/>
        <end position="35"/>
    </location>
</feature>
<keyword evidence="4" id="KW-0812">Transmembrane</keyword>
<dbReference type="Gene3D" id="3.10.450.30">
    <property type="entry name" value="Microbial ribonucleases"/>
    <property type="match status" value="1"/>
</dbReference>
<keyword evidence="4" id="KW-0472">Membrane</keyword>
<sequence length="171" mass="18296">MSHPNSNPDQSRRRMLASALGVIVLLVVVVLTWWVDGRSTTDAEPSAAAQSGVSMVAPGSAASERSRTAGRPSSDVPARVQQTLDYIDAGDWPGAANAPGTHGGDTFRNAEGRLPKKTSAGKKITYREWDVNPKQNGRGRDAERIVTGSNGSAYYTLDHYETFAAIRGPRT</sequence>
<dbReference type="GO" id="GO:0003723">
    <property type="term" value="F:RNA binding"/>
    <property type="evidence" value="ECO:0007669"/>
    <property type="project" value="InterPro"/>
</dbReference>
<organism evidence="5">
    <name type="scientific">Gordonia sp. MP11Mi</name>
    <dbReference type="NCBI Taxonomy" id="3022769"/>
    <lineage>
        <taxon>Bacteria</taxon>
        <taxon>Bacillati</taxon>
        <taxon>Actinomycetota</taxon>
        <taxon>Actinomycetes</taxon>
        <taxon>Mycobacteriales</taxon>
        <taxon>Gordoniaceae</taxon>
        <taxon>Gordonia</taxon>
    </lineage>
</organism>
<keyword evidence="2" id="KW-0378">Hydrolase</keyword>
<evidence type="ECO:0000256" key="3">
    <source>
        <dbReference type="SAM" id="MobiDB-lite"/>
    </source>
</evidence>
<gene>
    <name evidence="5" type="ORF">MP11Mi_17690</name>
</gene>
<evidence type="ECO:0000256" key="1">
    <source>
        <dbReference type="ARBA" id="ARBA00022722"/>
    </source>
</evidence>
<keyword evidence="4" id="KW-1133">Transmembrane helix</keyword>
<dbReference type="InterPro" id="IPR016191">
    <property type="entry name" value="Ribonuclease/ribotoxin"/>
</dbReference>
<evidence type="ECO:0000256" key="4">
    <source>
        <dbReference type="SAM" id="Phobius"/>
    </source>
</evidence>
<dbReference type="Pfam" id="PF00545">
    <property type="entry name" value="Ribonuclease"/>
    <property type="match status" value="1"/>
</dbReference>
<dbReference type="RefSeq" id="WP_420041891.1">
    <property type="nucleotide sequence ID" value="NZ_CP128986.1"/>
</dbReference>
<keyword evidence="1" id="KW-0540">Nuclease</keyword>
<accession>A0AA97CXI4</accession>
<dbReference type="GO" id="GO:0016787">
    <property type="term" value="F:hydrolase activity"/>
    <property type="evidence" value="ECO:0007669"/>
    <property type="project" value="UniProtKB-KW"/>
</dbReference>
<dbReference type="EMBL" id="CP128986">
    <property type="protein sequence ID" value="WOC12678.1"/>
    <property type="molecule type" value="Genomic_DNA"/>
</dbReference>
<dbReference type="AlphaFoldDB" id="A0AA97CXI4"/>
<reference evidence="5" key="1">
    <citation type="submission" date="2023-06" db="EMBL/GenBank/DDBJ databases">
        <title>Gordonia sp. nov. and Pseudochrobactrum sp. nov., two species isolated from the burying beetle Nicrophorus vespilloides.</title>
        <authorList>
            <person name="Poehlein A."/>
            <person name="Guzman J."/>
            <person name="Daniel R."/>
            <person name="Vilcinskas A."/>
        </authorList>
    </citation>
    <scope>NUCLEOTIDE SEQUENCE</scope>
    <source>
        <strain evidence="5">MP11Mi</strain>
    </source>
</reference>
<evidence type="ECO:0000256" key="2">
    <source>
        <dbReference type="ARBA" id="ARBA00022801"/>
    </source>
</evidence>